<dbReference type="Proteomes" id="UP000011724">
    <property type="component" value="Chromosome"/>
</dbReference>
<dbReference type="RefSeq" id="WP_015413627.1">
    <property type="nucleotide sequence ID" value="NC_020409.1"/>
</dbReference>
<keyword evidence="5" id="KW-0732">Signal</keyword>
<dbReference type="InterPro" id="IPR009056">
    <property type="entry name" value="Cyt_c-like_dom"/>
</dbReference>
<sequence length="168" mass="18849">MIIRYLCALVLLTSLLLPLTAYGNEKNIDKKKILAEATTANGESIFLHGKHSHGAHIPFDGGPYWLRNKGGGCAACHGVQGLGGIQPDFCFVVTPPISFKYLVEDGYPFASRQDGSHPAYTMRTLQEALYEGLRPNGYEMDYCMPRWKMSDNDFRDLLSYLIRLDIKE</sequence>
<dbReference type="GO" id="GO:0020037">
    <property type="term" value="F:heme binding"/>
    <property type="evidence" value="ECO:0007669"/>
    <property type="project" value="InterPro"/>
</dbReference>
<dbReference type="GO" id="GO:0046872">
    <property type="term" value="F:metal ion binding"/>
    <property type="evidence" value="ECO:0007669"/>
    <property type="project" value="UniProtKB-KW"/>
</dbReference>
<dbReference type="STRING" id="1322246.BN4_10334"/>
<dbReference type="eggNOG" id="COG2010">
    <property type="taxonomic scope" value="Bacteria"/>
</dbReference>
<keyword evidence="8" id="KW-1185">Reference proteome</keyword>
<keyword evidence="3 4" id="KW-0408">Iron</keyword>
<protein>
    <recommendedName>
        <fullName evidence="6">Cytochrome c domain-containing protein</fullName>
    </recommendedName>
</protein>
<keyword evidence="2 4" id="KW-0479">Metal-binding</keyword>
<dbReference type="PROSITE" id="PS51007">
    <property type="entry name" value="CYTC"/>
    <property type="match status" value="1"/>
</dbReference>
<accession>M1WQ93</accession>
<evidence type="ECO:0000256" key="3">
    <source>
        <dbReference type="ARBA" id="ARBA00023004"/>
    </source>
</evidence>
<feature type="chain" id="PRO_5004019395" description="Cytochrome c domain-containing protein" evidence="5">
    <location>
        <begin position="24"/>
        <end position="168"/>
    </location>
</feature>
<gene>
    <name evidence="7" type="ordered locus">BN4_10334</name>
</gene>
<dbReference type="OrthoDB" id="5558268at2"/>
<dbReference type="KEGG" id="dpi:BN4_10334"/>
<dbReference type="GO" id="GO:0009055">
    <property type="term" value="F:electron transfer activity"/>
    <property type="evidence" value="ECO:0007669"/>
    <property type="project" value="InterPro"/>
</dbReference>
<dbReference type="AlphaFoldDB" id="M1WQ93"/>
<dbReference type="EMBL" id="FO203427">
    <property type="protein sequence ID" value="CCH47572.1"/>
    <property type="molecule type" value="Genomic_DNA"/>
</dbReference>
<evidence type="ECO:0000256" key="2">
    <source>
        <dbReference type="ARBA" id="ARBA00022723"/>
    </source>
</evidence>
<dbReference type="InterPro" id="IPR036909">
    <property type="entry name" value="Cyt_c-like_dom_sf"/>
</dbReference>
<evidence type="ECO:0000313" key="8">
    <source>
        <dbReference type="Proteomes" id="UP000011724"/>
    </source>
</evidence>
<reference evidence="7 8" key="1">
    <citation type="journal article" date="2013" name="PLoS ONE">
        <title>The first genomic and proteomic characterization of a deep-sea sulfate reducer: insights into the piezophilic lifestyle of Desulfovibrio piezophilus.</title>
        <authorList>
            <person name="Pradel N."/>
            <person name="Ji B."/>
            <person name="Gimenez G."/>
            <person name="Talla E."/>
            <person name="Lenoble P."/>
            <person name="Garel M."/>
            <person name="Tamburini C."/>
            <person name="Fourquet P."/>
            <person name="Lebrun R."/>
            <person name="Bertin P."/>
            <person name="Denis Y."/>
            <person name="Pophillat M."/>
            <person name="Barbe V."/>
            <person name="Ollivier B."/>
            <person name="Dolla A."/>
        </authorList>
    </citation>
    <scope>NUCLEOTIDE SEQUENCE [LARGE SCALE GENOMIC DNA]</scope>
    <source>
        <strain evidence="8">DSM 10523 / SB164P1</strain>
    </source>
</reference>
<dbReference type="SUPFAM" id="SSF46626">
    <property type="entry name" value="Cytochrome c"/>
    <property type="match status" value="1"/>
</dbReference>
<evidence type="ECO:0000256" key="4">
    <source>
        <dbReference type="PROSITE-ProRule" id="PRU00433"/>
    </source>
</evidence>
<name>M1WQ93_PSEP2</name>
<organism evidence="7 8">
    <name type="scientific">Pseudodesulfovibrio piezophilus (strain DSM 21447 / JCM 15486 / C1TLV30)</name>
    <name type="common">Desulfovibrio piezophilus</name>
    <dbReference type="NCBI Taxonomy" id="1322246"/>
    <lineage>
        <taxon>Bacteria</taxon>
        <taxon>Pseudomonadati</taxon>
        <taxon>Thermodesulfobacteriota</taxon>
        <taxon>Desulfovibrionia</taxon>
        <taxon>Desulfovibrionales</taxon>
        <taxon>Desulfovibrionaceae</taxon>
    </lineage>
</organism>
<dbReference type="PATRIC" id="fig|879567.3.peg.345"/>
<proteinExistence type="predicted"/>
<dbReference type="Gene3D" id="1.10.760.10">
    <property type="entry name" value="Cytochrome c-like domain"/>
    <property type="match status" value="1"/>
</dbReference>
<keyword evidence="1 4" id="KW-0349">Heme</keyword>
<evidence type="ECO:0000313" key="7">
    <source>
        <dbReference type="EMBL" id="CCH47572.1"/>
    </source>
</evidence>
<feature type="domain" description="Cytochrome c" evidence="6">
    <location>
        <begin position="37"/>
        <end position="165"/>
    </location>
</feature>
<dbReference type="HOGENOM" id="CLU_1657945_0_0_7"/>
<dbReference type="Pfam" id="PF00034">
    <property type="entry name" value="Cytochrom_C"/>
    <property type="match status" value="1"/>
</dbReference>
<evidence type="ECO:0000256" key="5">
    <source>
        <dbReference type="SAM" id="SignalP"/>
    </source>
</evidence>
<evidence type="ECO:0000259" key="6">
    <source>
        <dbReference type="PROSITE" id="PS51007"/>
    </source>
</evidence>
<dbReference type="BioCyc" id="DPIE1322246:BN4_RS01755-MONOMER"/>
<reference evidence="8" key="2">
    <citation type="journal article" date="2013" name="Stand. Genomic Sci.">
        <title>Complete genome sequence of Desulfocapsa sulfexigens, a marine deltaproteobacterium specialized in disproportionating inorganic sulfur compounds.</title>
        <authorList>
            <person name="Finster K.W."/>
            <person name="Kjeldsen K.U."/>
            <person name="Kube M."/>
            <person name="Reinhardt R."/>
            <person name="Mussmann M."/>
            <person name="Amann R."/>
            <person name="Schreiber L."/>
        </authorList>
    </citation>
    <scope>NUCLEOTIDE SEQUENCE [LARGE SCALE GENOMIC DNA]</scope>
    <source>
        <strain evidence="8">DSM 10523 / SB164P1</strain>
    </source>
</reference>
<feature type="signal peptide" evidence="5">
    <location>
        <begin position="1"/>
        <end position="23"/>
    </location>
</feature>
<evidence type="ECO:0000256" key="1">
    <source>
        <dbReference type="ARBA" id="ARBA00022617"/>
    </source>
</evidence>